<dbReference type="PANTHER" id="PTHR33930:SF2">
    <property type="entry name" value="BLR3452 PROTEIN"/>
    <property type="match status" value="1"/>
</dbReference>
<dbReference type="Proteomes" id="UP001595843">
    <property type="component" value="Unassembled WGS sequence"/>
</dbReference>
<dbReference type="InterPro" id="IPR029032">
    <property type="entry name" value="AhpD-like"/>
</dbReference>
<dbReference type="SUPFAM" id="SSF69118">
    <property type="entry name" value="AhpD-like"/>
    <property type="match status" value="1"/>
</dbReference>
<dbReference type="PANTHER" id="PTHR33930">
    <property type="entry name" value="ALKYL HYDROPEROXIDE REDUCTASE AHPD"/>
    <property type="match status" value="1"/>
</dbReference>
<protein>
    <submittedName>
        <fullName evidence="2">Carboxymuconolactone decarboxylase family protein</fullName>
    </submittedName>
</protein>
<reference evidence="3" key="1">
    <citation type="journal article" date="2019" name="Int. J. Syst. Evol. Microbiol.">
        <title>The Global Catalogue of Microorganisms (GCM) 10K type strain sequencing project: providing services to taxonomists for standard genome sequencing and annotation.</title>
        <authorList>
            <consortium name="The Broad Institute Genomics Platform"/>
            <consortium name="The Broad Institute Genome Sequencing Center for Infectious Disease"/>
            <person name="Wu L."/>
            <person name="Ma J."/>
        </authorList>
    </citation>
    <scope>NUCLEOTIDE SEQUENCE [LARGE SCALE GENOMIC DNA]</scope>
    <source>
        <strain evidence="3">IBRC-M 10813</strain>
    </source>
</reference>
<feature type="domain" description="Carboxymuconolactone decarboxylase-like" evidence="1">
    <location>
        <begin position="25"/>
        <end position="96"/>
    </location>
</feature>
<organism evidence="2 3">
    <name type="scientific">Salinithrix halophila</name>
    <dbReference type="NCBI Taxonomy" id="1485204"/>
    <lineage>
        <taxon>Bacteria</taxon>
        <taxon>Bacillati</taxon>
        <taxon>Bacillota</taxon>
        <taxon>Bacilli</taxon>
        <taxon>Bacillales</taxon>
        <taxon>Thermoactinomycetaceae</taxon>
        <taxon>Salinithrix</taxon>
    </lineage>
</organism>
<dbReference type="Pfam" id="PF02627">
    <property type="entry name" value="CMD"/>
    <property type="match status" value="1"/>
</dbReference>
<evidence type="ECO:0000313" key="2">
    <source>
        <dbReference type="EMBL" id="MFC4076261.1"/>
    </source>
</evidence>
<sequence>MEGSMIQQALQDYKEGVGVFQKHLPKVAQEYIQFTEACFEEGELSGMHKHLIGLALGLMANDEYCIIFHAKGAIDQGASDRQVLEAAAVAGAFGSGLPMSQSVTLLQDALIGFQGGVEAENPGYGQELQH</sequence>
<name>A0ABV8JBW5_9BACL</name>
<dbReference type="Gene3D" id="1.20.1290.10">
    <property type="entry name" value="AhpD-like"/>
    <property type="match status" value="1"/>
</dbReference>
<dbReference type="EMBL" id="JBHSAP010000007">
    <property type="protein sequence ID" value="MFC4076261.1"/>
    <property type="molecule type" value="Genomic_DNA"/>
</dbReference>
<keyword evidence="3" id="KW-1185">Reference proteome</keyword>
<evidence type="ECO:0000313" key="3">
    <source>
        <dbReference type="Proteomes" id="UP001595843"/>
    </source>
</evidence>
<dbReference type="InterPro" id="IPR003779">
    <property type="entry name" value="CMD-like"/>
</dbReference>
<gene>
    <name evidence="2" type="ORF">ACFOUO_05485</name>
</gene>
<evidence type="ECO:0000259" key="1">
    <source>
        <dbReference type="Pfam" id="PF02627"/>
    </source>
</evidence>
<accession>A0ABV8JBW5</accession>
<dbReference type="RefSeq" id="WP_380702944.1">
    <property type="nucleotide sequence ID" value="NZ_JBHSAP010000007.1"/>
</dbReference>
<proteinExistence type="predicted"/>
<comment type="caution">
    <text evidence="2">The sequence shown here is derived from an EMBL/GenBank/DDBJ whole genome shotgun (WGS) entry which is preliminary data.</text>
</comment>